<dbReference type="EMBL" id="CAEZTT010000047">
    <property type="protein sequence ID" value="CAB4575197.1"/>
    <property type="molecule type" value="Genomic_DNA"/>
</dbReference>
<protein>
    <submittedName>
        <fullName evidence="3">Unannotated protein</fullName>
    </submittedName>
</protein>
<dbReference type="AlphaFoldDB" id="A0A6J6EGH7"/>
<proteinExistence type="predicted"/>
<dbReference type="CDD" id="cd01310">
    <property type="entry name" value="TatD_DNAse"/>
    <property type="match status" value="1"/>
</dbReference>
<gene>
    <name evidence="3" type="ORF">UFOPK1726_00524</name>
</gene>
<dbReference type="InterPro" id="IPR001130">
    <property type="entry name" value="TatD-like"/>
</dbReference>
<evidence type="ECO:0000313" key="3">
    <source>
        <dbReference type="EMBL" id="CAB4575197.1"/>
    </source>
</evidence>
<dbReference type="PANTHER" id="PTHR46124">
    <property type="entry name" value="D-AMINOACYL-TRNA DEACYLASE"/>
    <property type="match status" value="1"/>
</dbReference>
<dbReference type="GO" id="GO:0016788">
    <property type="term" value="F:hydrolase activity, acting on ester bonds"/>
    <property type="evidence" value="ECO:0007669"/>
    <property type="project" value="InterPro"/>
</dbReference>
<sequence length="288" mass="31959">MTLPPLPQRLPAAVADAHVHIDMGTGRSHNALDLDKDQAEIESLLDLANEVNVTKLVNVGCEIPGARFAIEFAKRYPNVFAAVALHPNEAPRIAREKGIVAFQAALTEIAELATAEKCVAVGETGMDFFRTTELSDLKIQEESFRYHIDLAKRLDKTLMIHDRDSHQDILRVLDSEGIPKRVMMHCFSGDADFAKACLDRGFYLSFAGTVTFKNATNLREALSVTPQDRVLVETDAPFLTPDPHRGSPNASYMIGYTMRFMADHRGEDLTQLCDAVMNNTNRAFNLVN</sequence>
<dbReference type="InterPro" id="IPR015991">
    <property type="entry name" value="TatD/YcfH-like"/>
</dbReference>
<organism evidence="3">
    <name type="scientific">freshwater metagenome</name>
    <dbReference type="NCBI Taxonomy" id="449393"/>
    <lineage>
        <taxon>unclassified sequences</taxon>
        <taxon>metagenomes</taxon>
        <taxon>ecological metagenomes</taxon>
    </lineage>
</organism>
<dbReference type="SUPFAM" id="SSF51556">
    <property type="entry name" value="Metallo-dependent hydrolases"/>
    <property type="match status" value="1"/>
</dbReference>
<keyword evidence="1" id="KW-0479">Metal-binding</keyword>
<dbReference type="InterPro" id="IPR032466">
    <property type="entry name" value="Metal_Hydrolase"/>
</dbReference>
<dbReference type="PIRSF" id="PIRSF005902">
    <property type="entry name" value="DNase_TatD"/>
    <property type="match status" value="1"/>
</dbReference>
<dbReference type="Pfam" id="PF01026">
    <property type="entry name" value="TatD_DNase"/>
    <property type="match status" value="1"/>
</dbReference>
<dbReference type="GO" id="GO:0005829">
    <property type="term" value="C:cytosol"/>
    <property type="evidence" value="ECO:0007669"/>
    <property type="project" value="TreeGrafter"/>
</dbReference>
<evidence type="ECO:0000256" key="1">
    <source>
        <dbReference type="ARBA" id="ARBA00022723"/>
    </source>
</evidence>
<dbReference type="PANTHER" id="PTHR46124:SF2">
    <property type="entry name" value="D-AMINOACYL-TRNA DEACYLASE"/>
    <property type="match status" value="1"/>
</dbReference>
<dbReference type="NCBIfam" id="TIGR00010">
    <property type="entry name" value="YchF/TatD family DNA exonuclease"/>
    <property type="match status" value="1"/>
</dbReference>
<dbReference type="FunFam" id="3.20.20.140:FF:000005">
    <property type="entry name" value="TatD family hydrolase"/>
    <property type="match status" value="1"/>
</dbReference>
<dbReference type="GO" id="GO:0004536">
    <property type="term" value="F:DNA nuclease activity"/>
    <property type="evidence" value="ECO:0007669"/>
    <property type="project" value="InterPro"/>
</dbReference>
<evidence type="ECO:0000256" key="2">
    <source>
        <dbReference type="ARBA" id="ARBA00022801"/>
    </source>
</evidence>
<accession>A0A6J6EGH7</accession>
<dbReference type="Gene3D" id="3.20.20.140">
    <property type="entry name" value="Metal-dependent hydrolases"/>
    <property type="match status" value="1"/>
</dbReference>
<dbReference type="GO" id="GO:0046872">
    <property type="term" value="F:metal ion binding"/>
    <property type="evidence" value="ECO:0007669"/>
    <property type="project" value="UniProtKB-KW"/>
</dbReference>
<keyword evidence="2" id="KW-0378">Hydrolase</keyword>
<reference evidence="3" key="1">
    <citation type="submission" date="2020-05" db="EMBL/GenBank/DDBJ databases">
        <authorList>
            <person name="Chiriac C."/>
            <person name="Salcher M."/>
            <person name="Ghai R."/>
            <person name="Kavagutti S V."/>
        </authorList>
    </citation>
    <scope>NUCLEOTIDE SEQUENCE</scope>
</reference>
<name>A0A6J6EGH7_9ZZZZ</name>